<organism evidence="1">
    <name type="scientific">Rhizophora mucronata</name>
    <name type="common">Asiatic mangrove</name>
    <dbReference type="NCBI Taxonomy" id="61149"/>
    <lineage>
        <taxon>Eukaryota</taxon>
        <taxon>Viridiplantae</taxon>
        <taxon>Streptophyta</taxon>
        <taxon>Embryophyta</taxon>
        <taxon>Tracheophyta</taxon>
        <taxon>Spermatophyta</taxon>
        <taxon>Magnoliopsida</taxon>
        <taxon>eudicotyledons</taxon>
        <taxon>Gunneridae</taxon>
        <taxon>Pentapetalae</taxon>
        <taxon>rosids</taxon>
        <taxon>fabids</taxon>
        <taxon>Malpighiales</taxon>
        <taxon>Rhizophoraceae</taxon>
        <taxon>Rhizophora</taxon>
    </lineage>
</organism>
<name>A0A2P2K164_RHIMU</name>
<accession>A0A2P2K164</accession>
<proteinExistence type="predicted"/>
<protein>
    <submittedName>
        <fullName evidence="1">Uncharacterized protein</fullName>
    </submittedName>
</protein>
<dbReference type="AlphaFoldDB" id="A0A2P2K164"/>
<sequence>MEFSDSKIMLIYLVCPNSQCTRHLEHVGMLQLPILTCGLCIL</sequence>
<evidence type="ECO:0000313" key="1">
    <source>
        <dbReference type="EMBL" id="MBW99461.1"/>
    </source>
</evidence>
<dbReference type="EMBL" id="GGEC01018978">
    <property type="protein sequence ID" value="MBW99461.1"/>
    <property type="molecule type" value="Transcribed_RNA"/>
</dbReference>
<reference evidence="1" key="1">
    <citation type="submission" date="2018-02" db="EMBL/GenBank/DDBJ databases">
        <title>Rhizophora mucronata_Transcriptome.</title>
        <authorList>
            <person name="Meera S.P."/>
            <person name="Sreeshan A."/>
            <person name="Augustine A."/>
        </authorList>
    </citation>
    <scope>NUCLEOTIDE SEQUENCE</scope>
    <source>
        <tissue evidence="1">Leaf</tissue>
    </source>
</reference>